<proteinExistence type="predicted"/>
<organism evidence="1 2">
    <name type="scientific">Cochliobolus carbonum (strain 26-R-13)</name>
    <name type="common">Maize leaf spot fungus</name>
    <name type="synonym">Bipolaris zeicola</name>
    <dbReference type="NCBI Taxonomy" id="930089"/>
    <lineage>
        <taxon>Eukaryota</taxon>
        <taxon>Fungi</taxon>
        <taxon>Dikarya</taxon>
        <taxon>Ascomycota</taxon>
        <taxon>Pezizomycotina</taxon>
        <taxon>Dothideomycetes</taxon>
        <taxon>Pleosporomycetidae</taxon>
        <taxon>Pleosporales</taxon>
        <taxon>Pleosporineae</taxon>
        <taxon>Pleosporaceae</taxon>
        <taxon>Bipolaris</taxon>
    </lineage>
</organism>
<protein>
    <submittedName>
        <fullName evidence="1">Uncharacterized protein</fullName>
    </submittedName>
</protein>
<dbReference type="Proteomes" id="UP000053841">
    <property type="component" value="Unassembled WGS sequence"/>
</dbReference>
<dbReference type="RefSeq" id="XP_007707661.1">
    <property type="nucleotide sequence ID" value="XM_007709471.1"/>
</dbReference>
<dbReference type="HOGENOM" id="CLU_2460672_0_0_1"/>
<dbReference type="EMBL" id="KI964545">
    <property type="protein sequence ID" value="EUC38136.1"/>
    <property type="molecule type" value="Genomic_DNA"/>
</dbReference>
<accession>W6Z365</accession>
<dbReference type="KEGG" id="bze:COCCADRAFT_84009"/>
<evidence type="ECO:0000313" key="1">
    <source>
        <dbReference type="EMBL" id="EUC38136.1"/>
    </source>
</evidence>
<sequence length="89" mass="10005">VYRCRISITYYSALSLSPPIGVDKISTPRTSSGTFTAHTHTPTYVNLSHLRMRTDCVPLCPTIQHSLSLVVNSSRQKIWGGPPCWEMRQ</sequence>
<evidence type="ECO:0000313" key="2">
    <source>
        <dbReference type="Proteomes" id="UP000053841"/>
    </source>
</evidence>
<dbReference type="AlphaFoldDB" id="W6Z365"/>
<feature type="non-terminal residue" evidence="1">
    <location>
        <position position="1"/>
    </location>
</feature>
<reference evidence="1 2" key="1">
    <citation type="journal article" date="2013" name="PLoS Genet.">
        <title>Comparative genome structure, secondary metabolite, and effector coding capacity across Cochliobolus pathogens.</title>
        <authorList>
            <person name="Condon B.J."/>
            <person name="Leng Y."/>
            <person name="Wu D."/>
            <person name="Bushley K.E."/>
            <person name="Ohm R.A."/>
            <person name="Otillar R."/>
            <person name="Martin J."/>
            <person name="Schackwitz W."/>
            <person name="Grimwood J."/>
            <person name="MohdZainudin N."/>
            <person name="Xue C."/>
            <person name="Wang R."/>
            <person name="Manning V.A."/>
            <person name="Dhillon B."/>
            <person name="Tu Z.J."/>
            <person name="Steffenson B.J."/>
            <person name="Salamov A."/>
            <person name="Sun H."/>
            <person name="Lowry S."/>
            <person name="LaButti K."/>
            <person name="Han J."/>
            <person name="Copeland A."/>
            <person name="Lindquist E."/>
            <person name="Barry K."/>
            <person name="Schmutz J."/>
            <person name="Baker S.E."/>
            <person name="Ciuffetti L.M."/>
            <person name="Grigoriev I.V."/>
            <person name="Zhong S."/>
            <person name="Turgeon B.G."/>
        </authorList>
    </citation>
    <scope>NUCLEOTIDE SEQUENCE [LARGE SCALE GENOMIC DNA]</scope>
    <source>
        <strain evidence="1 2">26-R-13</strain>
    </source>
</reference>
<gene>
    <name evidence="1" type="ORF">COCCADRAFT_84009</name>
</gene>
<keyword evidence="2" id="KW-1185">Reference proteome</keyword>
<name>W6Z365_COCC2</name>
<dbReference type="GeneID" id="19151686"/>